<comment type="caution">
    <text evidence="2">The sequence shown here is derived from an EMBL/GenBank/DDBJ whole genome shotgun (WGS) entry which is preliminary data.</text>
</comment>
<protein>
    <submittedName>
        <fullName evidence="2">Uncharacterized protein</fullName>
    </submittedName>
</protein>
<evidence type="ECO:0000313" key="2">
    <source>
        <dbReference type="EMBL" id="MAG18219.1"/>
    </source>
</evidence>
<evidence type="ECO:0000256" key="1">
    <source>
        <dbReference type="SAM" id="MobiDB-lite"/>
    </source>
</evidence>
<sequence length="124" mass="13906">MDRKKVALTSTEIQEIINILSHTTTIAQVLSDIKRSASRIATEKNKRLGRTDVSTRMIVDLIISNEQVKQHSVIRQSPEIIKILKKGKGKGVKTRAQSIDEYRKRSGTGSKGRGSKRGKRPRRG</sequence>
<dbReference type="Proteomes" id="UP000226712">
    <property type="component" value="Unassembled WGS sequence"/>
</dbReference>
<organism evidence="2 3">
    <name type="scientific">Candidatus Iainarchaeum sp</name>
    <dbReference type="NCBI Taxonomy" id="3101447"/>
    <lineage>
        <taxon>Archaea</taxon>
        <taxon>Candidatus Iainarchaeota</taxon>
        <taxon>Candidatus Iainarchaeia</taxon>
        <taxon>Candidatus Iainarchaeales</taxon>
        <taxon>Candidatus Iainarchaeaceae</taxon>
        <taxon>Candidatus Iainarchaeum</taxon>
    </lineage>
</organism>
<gene>
    <name evidence="2" type="ORF">CL944_01960</name>
</gene>
<feature type="compositionally biased region" description="Basic residues" evidence="1">
    <location>
        <begin position="113"/>
        <end position="124"/>
    </location>
</feature>
<dbReference type="EMBL" id="NZBD01000013">
    <property type="protein sequence ID" value="MAG18219.1"/>
    <property type="molecule type" value="Genomic_DNA"/>
</dbReference>
<reference evidence="3" key="1">
    <citation type="submission" date="2017-09" db="EMBL/GenBank/DDBJ databases">
        <title>The Reconstruction of 2,631 Draft Metagenome-Assembled Genomes from the Global Oceans.</title>
        <authorList>
            <person name="Tully B.J."/>
            <person name="Graham E.D."/>
            <person name="Heidelberg J.F."/>
        </authorList>
    </citation>
    <scope>NUCLEOTIDE SEQUENCE [LARGE SCALE GENOMIC DNA]</scope>
</reference>
<evidence type="ECO:0000313" key="3">
    <source>
        <dbReference type="Proteomes" id="UP000226712"/>
    </source>
</evidence>
<accession>A0A2D6LPV5</accession>
<dbReference type="AlphaFoldDB" id="A0A2D6LPV5"/>
<proteinExistence type="predicted"/>
<name>A0A2D6LPV5_9ARCH</name>
<feature type="region of interest" description="Disordered" evidence="1">
    <location>
        <begin position="86"/>
        <end position="124"/>
    </location>
</feature>